<dbReference type="InterPro" id="IPR014729">
    <property type="entry name" value="Rossmann-like_a/b/a_fold"/>
</dbReference>
<comment type="subcellular location">
    <subcellularLocation>
        <location evidence="2">Cytoplasm</location>
        <location evidence="2">Cytosol</location>
    </subcellularLocation>
</comment>
<evidence type="ECO:0000256" key="1">
    <source>
        <dbReference type="ARBA" id="ARBA00002025"/>
    </source>
</evidence>
<dbReference type="PANTHER" id="PTHR46264">
    <property type="entry name" value="TYROSINE-TRNA LIGASE"/>
    <property type="match status" value="1"/>
</dbReference>
<dbReference type="Pfam" id="PF00579">
    <property type="entry name" value="tRNA-synt_1b"/>
    <property type="match status" value="2"/>
</dbReference>
<accession>A0A383WM28</accession>
<dbReference type="NCBIfam" id="NF006330">
    <property type="entry name" value="PRK08560.1"/>
    <property type="match status" value="1"/>
</dbReference>
<evidence type="ECO:0000313" key="15">
    <source>
        <dbReference type="EMBL" id="SZX78313.1"/>
    </source>
</evidence>
<evidence type="ECO:0000313" key="16">
    <source>
        <dbReference type="Proteomes" id="UP000256970"/>
    </source>
</evidence>
<dbReference type="EC" id="6.1.1.1" evidence="4"/>
<keyword evidence="8 13" id="KW-0067">ATP-binding</keyword>
<dbReference type="GO" id="GO:0004831">
    <property type="term" value="F:tyrosine-tRNA ligase activity"/>
    <property type="evidence" value="ECO:0007669"/>
    <property type="project" value="UniProtKB-EC"/>
</dbReference>
<dbReference type="EMBL" id="FNXT01001314">
    <property type="protein sequence ID" value="SZX78313.1"/>
    <property type="molecule type" value="Genomic_DNA"/>
</dbReference>
<dbReference type="InterPro" id="IPR050489">
    <property type="entry name" value="Tyr-tRNA_synthase"/>
</dbReference>
<name>A0A383WM28_TETOB</name>
<dbReference type="STRING" id="3088.A0A383WM28"/>
<organism evidence="15 16">
    <name type="scientific">Tetradesmus obliquus</name>
    <name type="common">Green alga</name>
    <name type="synonym">Acutodesmus obliquus</name>
    <dbReference type="NCBI Taxonomy" id="3088"/>
    <lineage>
        <taxon>Eukaryota</taxon>
        <taxon>Viridiplantae</taxon>
        <taxon>Chlorophyta</taxon>
        <taxon>core chlorophytes</taxon>
        <taxon>Chlorophyceae</taxon>
        <taxon>CS clade</taxon>
        <taxon>Sphaeropleales</taxon>
        <taxon>Scenedesmaceae</taxon>
        <taxon>Tetradesmus</taxon>
    </lineage>
</organism>
<comment type="similarity">
    <text evidence="3 13">Belongs to the class-I aminoacyl-tRNA synthetase family.</text>
</comment>
<evidence type="ECO:0000256" key="4">
    <source>
        <dbReference type="ARBA" id="ARBA00013160"/>
    </source>
</evidence>
<dbReference type="GO" id="GO:0005829">
    <property type="term" value="C:cytosol"/>
    <property type="evidence" value="ECO:0007669"/>
    <property type="project" value="UniProtKB-SubCell"/>
</dbReference>
<keyword evidence="6 13" id="KW-0436">Ligase</keyword>
<evidence type="ECO:0000256" key="10">
    <source>
        <dbReference type="ARBA" id="ARBA00023146"/>
    </source>
</evidence>
<comment type="catalytic activity">
    <reaction evidence="12">
        <text>tRNA(Tyr) + L-tyrosine + ATP = L-tyrosyl-tRNA(Tyr) + AMP + diphosphate + H(+)</text>
        <dbReference type="Rhea" id="RHEA:10220"/>
        <dbReference type="Rhea" id="RHEA-COMP:9706"/>
        <dbReference type="Rhea" id="RHEA-COMP:9707"/>
        <dbReference type="ChEBI" id="CHEBI:15378"/>
        <dbReference type="ChEBI" id="CHEBI:30616"/>
        <dbReference type="ChEBI" id="CHEBI:33019"/>
        <dbReference type="ChEBI" id="CHEBI:58315"/>
        <dbReference type="ChEBI" id="CHEBI:78442"/>
        <dbReference type="ChEBI" id="CHEBI:78536"/>
        <dbReference type="ChEBI" id="CHEBI:456215"/>
        <dbReference type="EC" id="6.1.1.1"/>
    </reaction>
</comment>
<evidence type="ECO:0000256" key="8">
    <source>
        <dbReference type="ARBA" id="ARBA00022840"/>
    </source>
</evidence>
<protein>
    <recommendedName>
        <fullName evidence="4">tyrosine--tRNA ligase</fullName>
        <ecNumber evidence="4">6.1.1.1</ecNumber>
    </recommendedName>
    <alternativeName>
        <fullName evidence="11">Tyrosyl-tRNA synthetase</fullName>
    </alternativeName>
</protein>
<comment type="function">
    <text evidence="1">Catalyzes the attachment of tyrosine to tRNA(Tyr) in a two-step reaction: tyrosine is first activated by ATP to form Tyr-AMP and then transferred to the acceptor end of tRNA(Tyr).</text>
</comment>
<evidence type="ECO:0000256" key="2">
    <source>
        <dbReference type="ARBA" id="ARBA00004514"/>
    </source>
</evidence>
<evidence type="ECO:0000256" key="11">
    <source>
        <dbReference type="ARBA" id="ARBA00033323"/>
    </source>
</evidence>
<dbReference type="GO" id="GO:0006437">
    <property type="term" value="P:tyrosyl-tRNA aminoacylation"/>
    <property type="evidence" value="ECO:0007669"/>
    <property type="project" value="TreeGrafter"/>
</dbReference>
<evidence type="ECO:0000256" key="12">
    <source>
        <dbReference type="ARBA" id="ARBA00048248"/>
    </source>
</evidence>
<dbReference type="InterPro" id="IPR002305">
    <property type="entry name" value="aa-tRNA-synth_Ic"/>
</dbReference>
<dbReference type="FunFam" id="3.40.50.620:FF:000103">
    <property type="entry name" value="tyrosine--tRNA ligase 1, cytoplasmic"/>
    <property type="match status" value="1"/>
</dbReference>
<evidence type="ECO:0000256" key="3">
    <source>
        <dbReference type="ARBA" id="ARBA00005594"/>
    </source>
</evidence>
<dbReference type="Proteomes" id="UP000256970">
    <property type="component" value="Unassembled WGS sequence"/>
</dbReference>
<dbReference type="GO" id="GO:0005524">
    <property type="term" value="F:ATP binding"/>
    <property type="evidence" value="ECO:0007669"/>
    <property type="project" value="UniProtKB-KW"/>
</dbReference>
<evidence type="ECO:0000256" key="5">
    <source>
        <dbReference type="ARBA" id="ARBA00022490"/>
    </source>
</evidence>
<keyword evidence="7 13" id="KW-0547">Nucleotide-binding</keyword>
<reference evidence="15 16" key="1">
    <citation type="submission" date="2016-10" db="EMBL/GenBank/DDBJ databases">
        <authorList>
            <person name="Cai Z."/>
        </authorList>
    </citation>
    <scope>NUCLEOTIDE SEQUENCE [LARGE SCALE GENOMIC DNA]</scope>
</reference>
<evidence type="ECO:0000256" key="9">
    <source>
        <dbReference type="ARBA" id="ARBA00022917"/>
    </source>
</evidence>
<keyword evidence="9 13" id="KW-0648">Protein biosynthesis</keyword>
<sequence>MADAQPAAVENAPEQLAKDMEIKAQVSEQPAAAAAAAAAEEAPLVNGLTLDERFQLCRSIGEECVTEAELRELLRRKPNPVAYDGFEPSGRMHIAQGVLKAINVNKLTKCGVTFKFWVADWFAQLNNKMGGDLKKIQTVGRYMVEVWKAVGMDLTNVQFINSSEEINSRSPLSFFTYNVVMTVTLQVWKAVGMDLTNVQFINSSEEINSRADEYWTLVMDIGRRNNLKRIIRCSQIMGRGESEDLTAAQIMYPLMQCADIFFLKADICQLGMDQRKVNMLAREYCDDIKRKLKPIILSHRMMPGLLEGQEKMSKSDPNSAIFMEDSEGDVNVKIKKAFCPPQVTEGNPCIEYIEHIVFPWFSKFELNRSEANGGSKTYTDMAELKADYTSGALHPADLKPSLSKSLNAILEPVRQHFANNKEAAALLKQVCSYKVMQQQQQQQQQLLICRPDGCESESSPRVGQLPLRATGQLAQQHLWQQQRQQQQQLSQIGPSSQQGSCC</sequence>
<dbReference type="AlphaFoldDB" id="A0A383WM28"/>
<gene>
    <name evidence="15" type="ORF">BQ4739_LOCUS18607</name>
    <name evidence="14" type="ORF">BQ4739_LOCUS8234</name>
</gene>
<dbReference type="EMBL" id="FNXT01000819">
    <property type="protein sequence ID" value="SZX67892.1"/>
    <property type="molecule type" value="Genomic_DNA"/>
</dbReference>
<proteinExistence type="inferred from homology"/>
<keyword evidence="5" id="KW-0963">Cytoplasm</keyword>
<dbReference type="SUPFAM" id="SSF52374">
    <property type="entry name" value="Nucleotidylyl transferase"/>
    <property type="match status" value="1"/>
</dbReference>
<evidence type="ECO:0000256" key="13">
    <source>
        <dbReference type="RuleBase" id="RU363036"/>
    </source>
</evidence>
<keyword evidence="16" id="KW-1185">Reference proteome</keyword>
<evidence type="ECO:0000256" key="7">
    <source>
        <dbReference type="ARBA" id="ARBA00022741"/>
    </source>
</evidence>
<evidence type="ECO:0000256" key="6">
    <source>
        <dbReference type="ARBA" id="ARBA00022598"/>
    </source>
</evidence>
<dbReference type="FunFam" id="3.40.50.620:FF:000085">
    <property type="entry name" value="Tyrosine--tRNA ligase 1 cytoplasmic"/>
    <property type="match status" value="1"/>
</dbReference>
<evidence type="ECO:0000313" key="14">
    <source>
        <dbReference type="EMBL" id="SZX67892.1"/>
    </source>
</evidence>
<dbReference type="Gene3D" id="3.40.50.620">
    <property type="entry name" value="HUPs"/>
    <property type="match status" value="3"/>
</dbReference>
<dbReference type="PANTHER" id="PTHR46264:SF4">
    <property type="entry name" value="TYROSINE--TRNA LIGASE, CYTOPLASMIC"/>
    <property type="match status" value="1"/>
</dbReference>
<keyword evidence="10 13" id="KW-0030">Aminoacyl-tRNA synthetase</keyword>